<sequence>MGVEKKAVKKKLAAKKALVERNPKSVTSCQKRKASQLRRRHNFHAISRNQPSVLKVEKPKVEMPMDENETRITNQRKMQSYITYAMSLLQKINGTKAGASNFKFFGVVE</sequence>
<dbReference type="Proteomes" id="UP001289374">
    <property type="component" value="Unassembled WGS sequence"/>
</dbReference>
<proteinExistence type="predicted"/>
<evidence type="ECO:0000313" key="2">
    <source>
        <dbReference type="EMBL" id="KAK4381327.1"/>
    </source>
</evidence>
<dbReference type="EMBL" id="JACGWL010000901">
    <property type="protein sequence ID" value="KAK4381327.1"/>
    <property type="molecule type" value="Genomic_DNA"/>
</dbReference>
<dbReference type="EMBL" id="JACGWL010000599">
    <property type="protein sequence ID" value="KAK4383208.1"/>
    <property type="molecule type" value="Genomic_DNA"/>
</dbReference>
<protein>
    <submittedName>
        <fullName evidence="3">Uncharacterized protein</fullName>
    </submittedName>
</protein>
<feature type="region of interest" description="Disordered" evidence="1">
    <location>
        <begin position="1"/>
        <end position="39"/>
    </location>
</feature>
<reference evidence="3" key="2">
    <citation type="journal article" date="2024" name="Plant">
        <title>Genomic evolution and insights into agronomic trait innovations of Sesamum species.</title>
        <authorList>
            <person name="Miao H."/>
            <person name="Wang L."/>
            <person name="Qu L."/>
            <person name="Liu H."/>
            <person name="Sun Y."/>
            <person name="Le M."/>
            <person name="Wang Q."/>
            <person name="Wei S."/>
            <person name="Zheng Y."/>
            <person name="Lin W."/>
            <person name="Duan Y."/>
            <person name="Cao H."/>
            <person name="Xiong S."/>
            <person name="Wang X."/>
            <person name="Wei L."/>
            <person name="Li C."/>
            <person name="Ma Q."/>
            <person name="Ju M."/>
            <person name="Zhao R."/>
            <person name="Li G."/>
            <person name="Mu C."/>
            <person name="Tian Q."/>
            <person name="Mei H."/>
            <person name="Zhang T."/>
            <person name="Gao T."/>
            <person name="Zhang H."/>
        </authorList>
    </citation>
    <scope>NUCLEOTIDE SEQUENCE</scope>
    <source>
        <strain evidence="3">K16</strain>
    </source>
</reference>
<feature type="compositionally biased region" description="Basic residues" evidence="1">
    <location>
        <begin position="30"/>
        <end position="39"/>
    </location>
</feature>
<comment type="caution">
    <text evidence="3">The sequence shown here is derived from an EMBL/GenBank/DDBJ whole genome shotgun (WGS) entry which is preliminary data.</text>
</comment>
<evidence type="ECO:0000313" key="4">
    <source>
        <dbReference type="Proteomes" id="UP001289374"/>
    </source>
</evidence>
<dbReference type="AlphaFoldDB" id="A0AAE1T7Y8"/>
<evidence type="ECO:0000313" key="3">
    <source>
        <dbReference type="EMBL" id="KAK4383208.1"/>
    </source>
</evidence>
<evidence type="ECO:0000256" key="1">
    <source>
        <dbReference type="SAM" id="MobiDB-lite"/>
    </source>
</evidence>
<name>A0AAE1T7Y8_9LAMI</name>
<organism evidence="3 4">
    <name type="scientific">Sesamum angolense</name>
    <dbReference type="NCBI Taxonomy" id="2727404"/>
    <lineage>
        <taxon>Eukaryota</taxon>
        <taxon>Viridiplantae</taxon>
        <taxon>Streptophyta</taxon>
        <taxon>Embryophyta</taxon>
        <taxon>Tracheophyta</taxon>
        <taxon>Spermatophyta</taxon>
        <taxon>Magnoliopsida</taxon>
        <taxon>eudicotyledons</taxon>
        <taxon>Gunneridae</taxon>
        <taxon>Pentapetalae</taxon>
        <taxon>asterids</taxon>
        <taxon>lamiids</taxon>
        <taxon>Lamiales</taxon>
        <taxon>Pedaliaceae</taxon>
        <taxon>Sesamum</taxon>
    </lineage>
</organism>
<reference evidence="3" key="1">
    <citation type="submission" date="2020-06" db="EMBL/GenBank/DDBJ databases">
        <authorList>
            <person name="Li T."/>
            <person name="Hu X."/>
            <person name="Zhang T."/>
            <person name="Song X."/>
            <person name="Zhang H."/>
            <person name="Dai N."/>
            <person name="Sheng W."/>
            <person name="Hou X."/>
            <person name="Wei L."/>
        </authorList>
    </citation>
    <scope>NUCLEOTIDE SEQUENCE</scope>
    <source>
        <strain evidence="3">K16</strain>
        <tissue evidence="3">Leaf</tissue>
    </source>
</reference>
<accession>A0AAE1T7Y8</accession>
<keyword evidence="4" id="KW-1185">Reference proteome</keyword>
<gene>
    <name evidence="3" type="ORF">Sango_2798300</name>
    <name evidence="2" type="ORF">Sango_2977200</name>
</gene>